<name>A0ABD2XIM7_9HYME</name>
<accession>A0ABD2XIM7</accession>
<protein>
    <recommendedName>
        <fullName evidence="3">SET domain-containing protein</fullName>
    </recommendedName>
</protein>
<dbReference type="InterPro" id="IPR046341">
    <property type="entry name" value="SET_dom_sf"/>
</dbReference>
<proteinExistence type="predicted"/>
<keyword evidence="2" id="KW-1185">Reference proteome</keyword>
<sequence length="200" mass="22838">MSHYLIILFRYISLLKQAGNDEDAEMLHEMGIVDGRQKMRDYDDETNDVLLRVVLAIRVVAPKKFAHLLYSAEVKCFALSYYSSLINHDCFNNSALAIGKGGNLMAYAVTPIKENEQELYHDYDFFLIFRSCSLWQTFAETLPPNILQAASMDHASIDNNWYLTTQQIISNKITIELVYTHMYESSPAAAFCDTHFVGSL</sequence>
<reference evidence="1 2" key="1">
    <citation type="journal article" date="2024" name="bioRxiv">
        <title>A reference genome for Trichogramma kaykai: A tiny desert-dwelling parasitoid wasp with competing sex-ratio distorters.</title>
        <authorList>
            <person name="Culotta J."/>
            <person name="Lindsey A.R."/>
        </authorList>
    </citation>
    <scope>NUCLEOTIDE SEQUENCE [LARGE SCALE GENOMIC DNA]</scope>
    <source>
        <strain evidence="1 2">KSX58</strain>
    </source>
</reference>
<organism evidence="1 2">
    <name type="scientific">Trichogramma kaykai</name>
    <dbReference type="NCBI Taxonomy" id="54128"/>
    <lineage>
        <taxon>Eukaryota</taxon>
        <taxon>Metazoa</taxon>
        <taxon>Ecdysozoa</taxon>
        <taxon>Arthropoda</taxon>
        <taxon>Hexapoda</taxon>
        <taxon>Insecta</taxon>
        <taxon>Pterygota</taxon>
        <taxon>Neoptera</taxon>
        <taxon>Endopterygota</taxon>
        <taxon>Hymenoptera</taxon>
        <taxon>Apocrita</taxon>
        <taxon>Proctotrupomorpha</taxon>
        <taxon>Chalcidoidea</taxon>
        <taxon>Trichogrammatidae</taxon>
        <taxon>Trichogramma</taxon>
    </lineage>
</organism>
<dbReference type="SUPFAM" id="SSF82199">
    <property type="entry name" value="SET domain"/>
    <property type="match status" value="1"/>
</dbReference>
<evidence type="ECO:0000313" key="2">
    <source>
        <dbReference type="Proteomes" id="UP001627154"/>
    </source>
</evidence>
<dbReference type="EMBL" id="JBJJXI010000021">
    <property type="protein sequence ID" value="KAL3405076.1"/>
    <property type="molecule type" value="Genomic_DNA"/>
</dbReference>
<gene>
    <name evidence="1" type="ORF">TKK_002133</name>
</gene>
<dbReference type="AlphaFoldDB" id="A0ABD2XIM7"/>
<evidence type="ECO:0000313" key="1">
    <source>
        <dbReference type="EMBL" id="KAL3405076.1"/>
    </source>
</evidence>
<comment type="caution">
    <text evidence="1">The sequence shown here is derived from an EMBL/GenBank/DDBJ whole genome shotgun (WGS) entry which is preliminary data.</text>
</comment>
<evidence type="ECO:0008006" key="3">
    <source>
        <dbReference type="Google" id="ProtNLM"/>
    </source>
</evidence>
<dbReference type="Proteomes" id="UP001627154">
    <property type="component" value="Unassembled WGS sequence"/>
</dbReference>